<evidence type="ECO:0000256" key="2">
    <source>
        <dbReference type="ARBA" id="ARBA00007165"/>
    </source>
</evidence>
<dbReference type="CDD" id="cd06662">
    <property type="entry name" value="SURF1"/>
    <property type="match status" value="1"/>
</dbReference>
<keyword evidence="9" id="KW-1185">Reference proteome</keyword>
<proteinExistence type="inferred from homology"/>
<evidence type="ECO:0000256" key="3">
    <source>
        <dbReference type="ARBA" id="ARBA00022692"/>
    </source>
</evidence>
<dbReference type="PANTHER" id="PTHR23427:SF2">
    <property type="entry name" value="SURFEIT LOCUS PROTEIN 1"/>
    <property type="match status" value="1"/>
</dbReference>
<evidence type="ECO:0000256" key="4">
    <source>
        <dbReference type="ARBA" id="ARBA00022989"/>
    </source>
</evidence>
<sequence length="276" mass="30577">MKKLWVRWVALTLLVIVLSLVMIRLGQWQLHRLSGRREANNIIRTNHSKPPVEWSTLMGDHEVTPQQQWRPVTITGTFDTAHELQVRYRSNDDDNGSEIVTPIVTKDSRHVLIDRGFLKRSSHEGDAQTLPPAPNGVVTVTGLVKGNEHGKPTATDPVEGKVRLINSDAIGKAQGITYVSGYISTTSMAPAQRDLVPHELPKLDDGPHLSYAIQWFCFTAIAVIGLFVLIRGDIKDRRKRRAKAARSAAQRAVSGPEPNRHDASHNRGAKTPGAHT</sequence>
<dbReference type="GeneID" id="92857518"/>
<comment type="caution">
    <text evidence="6">Lacks conserved residue(s) required for the propagation of feature annotation.</text>
</comment>
<dbReference type="Pfam" id="PF02104">
    <property type="entry name" value="SURF1"/>
    <property type="match status" value="1"/>
</dbReference>
<dbReference type="InterPro" id="IPR045214">
    <property type="entry name" value="Surf1/Surf4"/>
</dbReference>
<dbReference type="PROSITE" id="PS50895">
    <property type="entry name" value="SURF1"/>
    <property type="match status" value="1"/>
</dbReference>
<protein>
    <recommendedName>
        <fullName evidence="6">SURF1-like protein</fullName>
    </recommendedName>
</protein>
<dbReference type="Proteomes" id="UP000318594">
    <property type="component" value="Chromosome"/>
</dbReference>
<accession>A0ABM7H029</accession>
<organism evidence="8 9">
    <name type="scientific">Cutibacterium acnes subsp. acnes</name>
    <dbReference type="NCBI Taxonomy" id="1734925"/>
    <lineage>
        <taxon>Bacteria</taxon>
        <taxon>Bacillati</taxon>
        <taxon>Actinomycetota</taxon>
        <taxon>Actinomycetes</taxon>
        <taxon>Propionibacteriales</taxon>
        <taxon>Propionibacteriaceae</taxon>
        <taxon>Cutibacterium</taxon>
    </lineage>
</organism>
<keyword evidence="5 6" id="KW-0472">Membrane</keyword>
<comment type="subcellular location">
    <subcellularLocation>
        <location evidence="6">Cell membrane</location>
        <topology evidence="6">Multi-pass membrane protein</topology>
    </subcellularLocation>
    <subcellularLocation>
        <location evidence="1">Membrane</location>
    </subcellularLocation>
</comment>
<evidence type="ECO:0000313" key="8">
    <source>
        <dbReference type="EMBL" id="BBK84882.1"/>
    </source>
</evidence>
<evidence type="ECO:0000256" key="6">
    <source>
        <dbReference type="RuleBase" id="RU363076"/>
    </source>
</evidence>
<comment type="similarity">
    <text evidence="2 6">Belongs to the SURF1 family.</text>
</comment>
<reference evidence="8 9" key="1">
    <citation type="submission" date="2019-06" db="EMBL/GenBank/DDBJ databases">
        <title>Complete genome sequence of Cutibacterium acnes subsp. acnes NBRC 107605.</title>
        <authorList>
            <person name="Miura T."/>
            <person name="Furukawa M."/>
            <person name="Shimamura M."/>
            <person name="Ohyama Y."/>
            <person name="Yamazoe A."/>
            <person name="Kawasaki H."/>
        </authorList>
    </citation>
    <scope>NUCLEOTIDE SEQUENCE [LARGE SCALE GENOMIC DNA]</scope>
    <source>
        <strain evidence="8 9">NBRC 107605</strain>
    </source>
</reference>
<evidence type="ECO:0000256" key="1">
    <source>
        <dbReference type="ARBA" id="ARBA00004370"/>
    </source>
</evidence>
<keyword evidence="4 6" id="KW-1133">Transmembrane helix</keyword>
<evidence type="ECO:0000256" key="5">
    <source>
        <dbReference type="ARBA" id="ARBA00023136"/>
    </source>
</evidence>
<evidence type="ECO:0000313" key="9">
    <source>
        <dbReference type="Proteomes" id="UP000318594"/>
    </source>
</evidence>
<feature type="transmembrane region" description="Helical" evidence="6">
    <location>
        <begin position="211"/>
        <end position="230"/>
    </location>
</feature>
<keyword evidence="3 6" id="KW-0812">Transmembrane</keyword>
<dbReference type="PANTHER" id="PTHR23427">
    <property type="entry name" value="SURFEIT LOCUS PROTEIN"/>
    <property type="match status" value="1"/>
</dbReference>
<dbReference type="EMBL" id="AP019723">
    <property type="protein sequence ID" value="BBK84882.1"/>
    <property type="molecule type" value="Genomic_DNA"/>
</dbReference>
<evidence type="ECO:0000256" key="7">
    <source>
        <dbReference type="SAM" id="MobiDB-lite"/>
    </source>
</evidence>
<dbReference type="RefSeq" id="WP_002517000.1">
    <property type="nucleotide sequence ID" value="NZ_AP019723.1"/>
</dbReference>
<feature type="region of interest" description="Disordered" evidence="7">
    <location>
        <begin position="241"/>
        <end position="276"/>
    </location>
</feature>
<dbReference type="InterPro" id="IPR002994">
    <property type="entry name" value="Surf1/Shy1"/>
</dbReference>
<name>A0ABM7H029_CUTAC</name>
<keyword evidence="6" id="KW-1003">Cell membrane</keyword>
<gene>
    <name evidence="8" type="ORF">CacPP4_14970</name>
</gene>